<evidence type="ECO:0008006" key="4">
    <source>
        <dbReference type="Google" id="ProtNLM"/>
    </source>
</evidence>
<accession>A0ABQ8HIH6</accession>
<reference evidence="2 3" key="1">
    <citation type="submission" date="2021-02" db="EMBL/GenBank/DDBJ databases">
        <title>Plant Genome Project.</title>
        <authorList>
            <person name="Zhang R.-G."/>
        </authorList>
    </citation>
    <scope>NUCLEOTIDE SEQUENCE [LARGE SCALE GENOMIC DNA]</scope>
    <source>
        <tissue evidence="2">Leaves</tissue>
    </source>
</reference>
<dbReference type="Pfam" id="PF08284">
    <property type="entry name" value="RVP_2"/>
    <property type="match status" value="1"/>
</dbReference>
<gene>
    <name evidence="2" type="ORF">JRO89_XS10G0117200</name>
</gene>
<dbReference type="PANTHER" id="PTHR15503">
    <property type="entry name" value="LDOC1 RELATED"/>
    <property type="match status" value="1"/>
</dbReference>
<evidence type="ECO:0000256" key="1">
    <source>
        <dbReference type="SAM" id="MobiDB-lite"/>
    </source>
</evidence>
<feature type="compositionally biased region" description="Basic and acidic residues" evidence="1">
    <location>
        <begin position="126"/>
        <end position="135"/>
    </location>
</feature>
<feature type="region of interest" description="Disordered" evidence="1">
    <location>
        <begin position="1"/>
        <end position="28"/>
    </location>
</feature>
<dbReference type="InterPro" id="IPR032567">
    <property type="entry name" value="RTL1-rel"/>
</dbReference>
<dbReference type="PANTHER" id="PTHR15503:SF45">
    <property type="entry name" value="RNA-DIRECTED DNA POLYMERASE HOMOLOG"/>
    <property type="match status" value="1"/>
</dbReference>
<feature type="region of interest" description="Disordered" evidence="1">
    <location>
        <begin position="126"/>
        <end position="163"/>
    </location>
</feature>
<evidence type="ECO:0000313" key="2">
    <source>
        <dbReference type="EMBL" id="KAH7560817.1"/>
    </source>
</evidence>
<comment type="caution">
    <text evidence="2">The sequence shown here is derived from an EMBL/GenBank/DDBJ whole genome shotgun (WGS) entry which is preliminary data.</text>
</comment>
<name>A0ABQ8HIH6_9ROSI</name>
<keyword evidence="3" id="KW-1185">Reference proteome</keyword>
<dbReference type="Gene3D" id="2.40.70.10">
    <property type="entry name" value="Acid Proteases"/>
    <property type="match status" value="1"/>
</dbReference>
<proteinExistence type="predicted"/>
<sequence>MDAPRRVGQRGIARDARGGRTGAARGDSACQEGEVANLQNLLQAMTTAFQGGNRTQLQVLEKVFSFMNCTDDQKVACTVFMLKGDAGHWFKELFNQKYFPEELRNEKESQFIQLTQGTKSFVEYERNTNSKEKSHGPQKRWNKNFQGKHDNKNRGQKRQRDVDANKDHPVCDTYGKKHGGVCFRKIGACFKCGKSGESLCAKELLRSCTVQLEDKVLETDLIILDMHDFDIIFGMDWLSAYHANVKCFGKEVVFNPPRNFGIEVINVDSDGFVGMMMVQPTLIDRIKAVEQCINDEDYGRCYFWKEIWFQCF</sequence>
<dbReference type="EMBL" id="JAFEMO010000010">
    <property type="protein sequence ID" value="KAH7560817.1"/>
    <property type="molecule type" value="Genomic_DNA"/>
</dbReference>
<protein>
    <recommendedName>
        <fullName evidence="4">Retrotransposon gag domain-containing protein</fullName>
    </recommendedName>
</protein>
<dbReference type="InterPro" id="IPR021109">
    <property type="entry name" value="Peptidase_aspartic_dom_sf"/>
</dbReference>
<feature type="compositionally biased region" description="Basic and acidic residues" evidence="1">
    <location>
        <begin position="147"/>
        <end position="163"/>
    </location>
</feature>
<evidence type="ECO:0000313" key="3">
    <source>
        <dbReference type="Proteomes" id="UP000827721"/>
    </source>
</evidence>
<dbReference type="Proteomes" id="UP000827721">
    <property type="component" value="Unassembled WGS sequence"/>
</dbReference>
<organism evidence="2 3">
    <name type="scientific">Xanthoceras sorbifolium</name>
    <dbReference type="NCBI Taxonomy" id="99658"/>
    <lineage>
        <taxon>Eukaryota</taxon>
        <taxon>Viridiplantae</taxon>
        <taxon>Streptophyta</taxon>
        <taxon>Embryophyta</taxon>
        <taxon>Tracheophyta</taxon>
        <taxon>Spermatophyta</taxon>
        <taxon>Magnoliopsida</taxon>
        <taxon>eudicotyledons</taxon>
        <taxon>Gunneridae</taxon>
        <taxon>Pentapetalae</taxon>
        <taxon>rosids</taxon>
        <taxon>malvids</taxon>
        <taxon>Sapindales</taxon>
        <taxon>Sapindaceae</taxon>
        <taxon>Xanthoceroideae</taxon>
        <taxon>Xanthoceras</taxon>
    </lineage>
</organism>